<keyword evidence="2" id="KW-1185">Reference proteome</keyword>
<dbReference type="EMBL" id="LFIW01001380">
    <property type="protein sequence ID" value="KZL82608.1"/>
    <property type="molecule type" value="Genomic_DNA"/>
</dbReference>
<protein>
    <submittedName>
        <fullName evidence="1">Aspartate racemase protein</fullName>
    </submittedName>
</protein>
<organism evidence="1 2">
    <name type="scientific">Colletotrichum incanum</name>
    <name type="common">Soybean anthracnose fungus</name>
    <dbReference type="NCBI Taxonomy" id="1573173"/>
    <lineage>
        <taxon>Eukaryota</taxon>
        <taxon>Fungi</taxon>
        <taxon>Dikarya</taxon>
        <taxon>Ascomycota</taxon>
        <taxon>Pezizomycotina</taxon>
        <taxon>Sordariomycetes</taxon>
        <taxon>Hypocreomycetidae</taxon>
        <taxon>Glomerellales</taxon>
        <taxon>Glomerellaceae</taxon>
        <taxon>Colletotrichum</taxon>
        <taxon>Colletotrichum spaethianum species complex</taxon>
    </lineage>
</organism>
<dbReference type="Proteomes" id="UP000076584">
    <property type="component" value="Unassembled WGS sequence"/>
</dbReference>
<name>A0A161WE19_COLIC</name>
<dbReference type="AlphaFoldDB" id="A0A161WE19"/>
<accession>A0A161WE19</accession>
<evidence type="ECO:0000313" key="1">
    <source>
        <dbReference type="EMBL" id="KZL82608.1"/>
    </source>
</evidence>
<reference evidence="1 2" key="1">
    <citation type="submission" date="2015-06" db="EMBL/GenBank/DDBJ databases">
        <title>Survival trade-offs in plant roots during colonization by closely related pathogenic and mutualistic fungi.</title>
        <authorList>
            <person name="Hacquard S."/>
            <person name="Kracher B."/>
            <person name="Hiruma K."/>
            <person name="Weinman A."/>
            <person name="Muench P."/>
            <person name="Garrido Oter R."/>
            <person name="Ver Loren van Themaat E."/>
            <person name="Dallerey J.-F."/>
            <person name="Damm U."/>
            <person name="Henrissat B."/>
            <person name="Lespinet O."/>
            <person name="Thon M."/>
            <person name="Kemen E."/>
            <person name="McHardy A.C."/>
            <person name="Schulze-Lefert P."/>
            <person name="O'Connell R.J."/>
        </authorList>
    </citation>
    <scope>NUCLEOTIDE SEQUENCE [LARGE SCALE GENOMIC DNA]</scope>
    <source>
        <strain evidence="1 2">MAFF 238704</strain>
    </source>
</reference>
<comment type="caution">
    <text evidence="1">The sequence shown here is derived from an EMBL/GenBank/DDBJ whole genome shotgun (WGS) entry which is preliminary data.</text>
</comment>
<proteinExistence type="predicted"/>
<gene>
    <name evidence="1" type="ORF">CI238_02843</name>
</gene>
<sequence length="246" mass="26858">MAALAGKNALPPLGFIAIDLNIHRPPGDPYNERTWPFPLIREMAEGSKVSQVVTSSKYDTWFIDRFVDAGLRLAAKGCVGIITSCGFLAMAQAELSAKLPIPIATSSLAQLPSVLPLLLPSKSVGVLTYDDTRLGPGHLTSFVPEAFLERIIVRGVPPDGHLRNTIGNGAPYIHTDIEAELVAVAKELVTDRQEIAILILECTNMPPFSEAIFNALGKKIPVYDVYTMGKWFYSGLVRQTPEDWKN</sequence>
<evidence type="ECO:0000313" key="2">
    <source>
        <dbReference type="Proteomes" id="UP000076584"/>
    </source>
</evidence>